<protein>
    <recommendedName>
        <fullName evidence="6">Ribosomal RNA small subunit methyltransferase I</fullName>
        <ecNumber evidence="6">2.1.1.198</ecNumber>
    </recommendedName>
    <alternativeName>
        <fullName evidence="6">16S rRNA 2'-O-ribose C1402 methyltransferase</fullName>
    </alternativeName>
    <alternativeName>
        <fullName evidence="6">rRNA (cytidine-2'-O-)-methyltransferase RsmI</fullName>
    </alternativeName>
</protein>
<dbReference type="Gene3D" id="3.30.950.10">
    <property type="entry name" value="Methyltransferase, Cobalt-precorrin-4 Transmethylase, Domain 2"/>
    <property type="match status" value="1"/>
</dbReference>
<sequence length="358" mass="39570">MNFNIQRSYIMKKDDQRITGKEGDASDTAALEVEDSPNMERQAGADELQKGTYGHDVISPTPEQVQSRVRSRKTEKSAGTGMLYLVGTPIGNLEDMTYRAVRILKEADLIAAEDTRQTRKLLTHFDISGRLVSYHEHNKQASGPELVRLMSEGQTIALVSDAGLPAISDPGHDLVRLAIEAGVTVVPIPGANAALSALIASGLPTDEFTFIGFLPRDKKDQQRELARLAPAQGTLLFYESPHRVVRTLEQMLESWGDREICLARELTKRYEEFGRGRISGALAHLGEHPPQGEYVVLVEGRSAAETAEAEAAWWKELSLEAHAAHYMEQGLSKKEAIKKTASDRGLPKRDVYNELLQN</sequence>
<keyword evidence="3 6" id="KW-0489">Methyltransferase</keyword>
<evidence type="ECO:0000313" key="11">
    <source>
        <dbReference type="Proteomes" id="UP000288943"/>
    </source>
</evidence>
<accession>A0A410WQU5</accession>
<dbReference type="GO" id="GO:0070677">
    <property type="term" value="F:rRNA (cytosine-2'-O-)-methyltransferase activity"/>
    <property type="evidence" value="ECO:0007669"/>
    <property type="project" value="UniProtKB-UniRule"/>
</dbReference>
<dbReference type="AlphaFoldDB" id="A0A410WQU5"/>
<dbReference type="EC" id="2.1.1.198" evidence="6"/>
<evidence type="ECO:0000256" key="7">
    <source>
        <dbReference type="SAM" id="MobiDB-lite"/>
    </source>
</evidence>
<evidence type="ECO:0000256" key="2">
    <source>
        <dbReference type="ARBA" id="ARBA00022552"/>
    </source>
</evidence>
<dbReference type="InterPro" id="IPR014777">
    <property type="entry name" value="4pyrrole_Mease_sub1"/>
</dbReference>
<dbReference type="InterPro" id="IPR008189">
    <property type="entry name" value="rRNA_ssu_MeTfrase_I"/>
</dbReference>
<dbReference type="Proteomes" id="UP000288943">
    <property type="component" value="Chromosome"/>
</dbReference>
<dbReference type="PROSITE" id="PS01296">
    <property type="entry name" value="RSMI"/>
    <property type="match status" value="1"/>
</dbReference>
<dbReference type="CDD" id="cd11648">
    <property type="entry name" value="RsmI"/>
    <property type="match status" value="1"/>
</dbReference>
<dbReference type="EMBL" id="JAMDMJ010000050">
    <property type="protein sequence ID" value="MCY9599583.1"/>
    <property type="molecule type" value="Genomic_DNA"/>
</dbReference>
<dbReference type="OrthoDB" id="9809084at2"/>
<dbReference type="GO" id="GO:0005737">
    <property type="term" value="C:cytoplasm"/>
    <property type="evidence" value="ECO:0007669"/>
    <property type="project" value="UniProtKB-SubCell"/>
</dbReference>
<evidence type="ECO:0000313" key="10">
    <source>
        <dbReference type="EMBL" id="QAV16723.1"/>
    </source>
</evidence>
<keyword evidence="4 6" id="KW-0808">Transferase</keyword>
<dbReference type="InterPro" id="IPR014776">
    <property type="entry name" value="4pyrrole_Mease_sub2"/>
</dbReference>
<proteinExistence type="inferred from homology"/>
<reference evidence="9 12" key="2">
    <citation type="submission" date="2022-05" db="EMBL/GenBank/DDBJ databases">
        <title>Genome Sequencing of Bee-Associated Microbes.</title>
        <authorList>
            <person name="Dunlap C."/>
        </authorList>
    </citation>
    <scope>NUCLEOTIDE SEQUENCE [LARGE SCALE GENOMIC DNA]</scope>
    <source>
        <strain evidence="9 12">NRRL B-23120</strain>
    </source>
</reference>
<dbReference type="InterPro" id="IPR035996">
    <property type="entry name" value="4pyrrol_Methylase_sf"/>
</dbReference>
<gene>
    <name evidence="6 10" type="primary">rsmI</name>
    <name evidence="9" type="ORF">M5X16_27955</name>
    <name evidence="10" type="ORF">PC41400_03040</name>
</gene>
<dbReference type="FunFam" id="3.40.1010.10:FF:000002">
    <property type="entry name" value="Ribosomal RNA small subunit methyltransferase I"/>
    <property type="match status" value="1"/>
</dbReference>
<dbReference type="PANTHER" id="PTHR46111">
    <property type="entry name" value="RIBOSOMAL RNA SMALL SUBUNIT METHYLTRANSFERASE I"/>
    <property type="match status" value="1"/>
</dbReference>
<keyword evidence="1 6" id="KW-0963">Cytoplasm</keyword>
<dbReference type="Proteomes" id="UP001527202">
    <property type="component" value="Unassembled WGS sequence"/>
</dbReference>
<keyword evidence="2 6" id="KW-0698">rRNA processing</keyword>
<dbReference type="KEGG" id="pchi:PC41400_03040"/>
<comment type="catalytic activity">
    <reaction evidence="6">
        <text>cytidine(1402) in 16S rRNA + S-adenosyl-L-methionine = 2'-O-methylcytidine(1402) in 16S rRNA + S-adenosyl-L-homocysteine + H(+)</text>
        <dbReference type="Rhea" id="RHEA:42924"/>
        <dbReference type="Rhea" id="RHEA-COMP:10285"/>
        <dbReference type="Rhea" id="RHEA-COMP:10286"/>
        <dbReference type="ChEBI" id="CHEBI:15378"/>
        <dbReference type="ChEBI" id="CHEBI:57856"/>
        <dbReference type="ChEBI" id="CHEBI:59789"/>
        <dbReference type="ChEBI" id="CHEBI:74495"/>
        <dbReference type="ChEBI" id="CHEBI:82748"/>
        <dbReference type="EC" id="2.1.1.198"/>
    </reaction>
</comment>
<dbReference type="HAMAP" id="MF_01877">
    <property type="entry name" value="16SrRNA_methyltr_I"/>
    <property type="match status" value="1"/>
</dbReference>
<evidence type="ECO:0000256" key="1">
    <source>
        <dbReference type="ARBA" id="ARBA00022490"/>
    </source>
</evidence>
<name>A0A410WQU5_9BACL</name>
<evidence type="ECO:0000256" key="6">
    <source>
        <dbReference type="HAMAP-Rule" id="MF_01877"/>
    </source>
</evidence>
<feature type="region of interest" description="Disordered" evidence="7">
    <location>
        <begin position="14"/>
        <end position="73"/>
    </location>
</feature>
<dbReference type="FunFam" id="3.30.950.10:FF:000002">
    <property type="entry name" value="Ribosomal RNA small subunit methyltransferase I"/>
    <property type="match status" value="1"/>
</dbReference>
<comment type="function">
    <text evidence="6">Catalyzes the 2'-O-methylation of the ribose of cytidine 1402 (C1402) in 16S rRNA.</text>
</comment>
<organism evidence="10 11">
    <name type="scientific">Paenibacillus chitinolyticus</name>
    <dbReference type="NCBI Taxonomy" id="79263"/>
    <lineage>
        <taxon>Bacteria</taxon>
        <taxon>Bacillati</taxon>
        <taxon>Bacillota</taxon>
        <taxon>Bacilli</taxon>
        <taxon>Bacillales</taxon>
        <taxon>Paenibacillaceae</taxon>
        <taxon>Paenibacillus</taxon>
    </lineage>
</organism>
<evidence type="ECO:0000313" key="12">
    <source>
        <dbReference type="Proteomes" id="UP001527202"/>
    </source>
</evidence>
<feature type="compositionally biased region" description="Basic and acidic residues" evidence="7">
    <location>
        <begin position="14"/>
        <end position="24"/>
    </location>
</feature>
<comment type="similarity">
    <text evidence="6">Belongs to the methyltransferase superfamily. RsmI family.</text>
</comment>
<dbReference type="NCBIfam" id="TIGR00096">
    <property type="entry name" value="16S rRNA (cytidine(1402)-2'-O)-methyltransferase"/>
    <property type="match status" value="1"/>
</dbReference>
<evidence type="ECO:0000256" key="4">
    <source>
        <dbReference type="ARBA" id="ARBA00022679"/>
    </source>
</evidence>
<evidence type="ECO:0000256" key="3">
    <source>
        <dbReference type="ARBA" id="ARBA00022603"/>
    </source>
</evidence>
<evidence type="ECO:0000313" key="9">
    <source>
        <dbReference type="EMBL" id="MCY9599583.1"/>
    </source>
</evidence>
<dbReference type="SUPFAM" id="SSF53790">
    <property type="entry name" value="Tetrapyrrole methylase"/>
    <property type="match status" value="1"/>
</dbReference>
<reference evidence="10 11" key="1">
    <citation type="submission" date="2018-01" db="EMBL/GenBank/DDBJ databases">
        <title>The whole genome sequencing and assembly of Paenibacillus chitinolyticus KCCM 41400 strain.</title>
        <authorList>
            <person name="Kim J.-Y."/>
            <person name="Park M.-K."/>
            <person name="Lee Y.-J."/>
            <person name="Yi H."/>
            <person name="Bahn Y.-S."/>
            <person name="Kim J.F."/>
            <person name="Lee D.-W."/>
        </authorList>
    </citation>
    <scope>NUCLEOTIDE SEQUENCE [LARGE SCALE GENOMIC DNA]</scope>
    <source>
        <strain evidence="10 11">KCCM 41400</strain>
    </source>
</reference>
<dbReference type="PANTHER" id="PTHR46111:SF1">
    <property type="entry name" value="RIBOSOMAL RNA SMALL SUBUNIT METHYLTRANSFERASE I"/>
    <property type="match status" value="1"/>
</dbReference>
<dbReference type="GeneID" id="95373791"/>
<dbReference type="InterPro" id="IPR000878">
    <property type="entry name" value="4pyrrol_Mease"/>
</dbReference>
<comment type="subcellular location">
    <subcellularLocation>
        <location evidence="6">Cytoplasm</location>
    </subcellularLocation>
</comment>
<evidence type="ECO:0000256" key="5">
    <source>
        <dbReference type="ARBA" id="ARBA00022691"/>
    </source>
</evidence>
<feature type="domain" description="Tetrapyrrole methylase" evidence="8">
    <location>
        <begin position="82"/>
        <end position="279"/>
    </location>
</feature>
<evidence type="ECO:0000259" key="8">
    <source>
        <dbReference type="Pfam" id="PF00590"/>
    </source>
</evidence>
<keyword evidence="5 6" id="KW-0949">S-adenosyl-L-methionine</keyword>
<dbReference type="InterPro" id="IPR018063">
    <property type="entry name" value="SAM_MeTrfase_RsmI_CS"/>
</dbReference>
<keyword evidence="12" id="KW-1185">Reference proteome</keyword>
<dbReference type="EMBL" id="CP026520">
    <property type="protein sequence ID" value="QAV16723.1"/>
    <property type="molecule type" value="Genomic_DNA"/>
</dbReference>
<dbReference type="RefSeq" id="WP_042235328.1">
    <property type="nucleotide sequence ID" value="NZ_CP026520.1"/>
</dbReference>
<dbReference type="Pfam" id="PF00590">
    <property type="entry name" value="TP_methylase"/>
    <property type="match status" value="1"/>
</dbReference>
<dbReference type="Gene3D" id="3.40.1010.10">
    <property type="entry name" value="Cobalt-precorrin-4 Transmethylase, Domain 1"/>
    <property type="match status" value="1"/>
</dbReference>